<feature type="compositionally biased region" description="Polar residues" evidence="1">
    <location>
        <begin position="1"/>
        <end position="10"/>
    </location>
</feature>
<evidence type="ECO:0000256" key="1">
    <source>
        <dbReference type="SAM" id="MobiDB-lite"/>
    </source>
</evidence>
<dbReference type="AlphaFoldDB" id="A0A4R7FPA5"/>
<gene>
    <name evidence="2" type="ORF">CLV52_0052</name>
</gene>
<evidence type="ECO:0000313" key="3">
    <source>
        <dbReference type="Proteomes" id="UP000295344"/>
    </source>
</evidence>
<evidence type="ECO:0000313" key="2">
    <source>
        <dbReference type="EMBL" id="TDS79523.1"/>
    </source>
</evidence>
<feature type="region of interest" description="Disordered" evidence="1">
    <location>
        <begin position="1"/>
        <end position="50"/>
    </location>
</feature>
<organism evidence="2 3">
    <name type="scientific">Amnibacterium kyonggiense</name>
    <dbReference type="NCBI Taxonomy" id="595671"/>
    <lineage>
        <taxon>Bacteria</taxon>
        <taxon>Bacillati</taxon>
        <taxon>Actinomycetota</taxon>
        <taxon>Actinomycetes</taxon>
        <taxon>Micrococcales</taxon>
        <taxon>Microbacteriaceae</taxon>
        <taxon>Amnibacterium</taxon>
    </lineage>
</organism>
<protein>
    <submittedName>
        <fullName evidence="2">Uncharacterized protein</fullName>
    </submittedName>
</protein>
<sequence>MTSEFEQFDQTLEPLRAEAGTVQSSLAAARRQIDSDPTLSDEGRREKFSTLRDNAQARLDQLKAAEVKRIQDKITSLERSLFGYTTKTDPNEIISRRDADDRADRLESADDAAALLERAERAGDTHLAQAIVRVAASKGYANVVKAYEDAHPGAGGKISLLSQIQQSTSQANYLMGRTYAYSARGI</sequence>
<accession>A0A4R7FPA5</accession>
<proteinExistence type="predicted"/>
<dbReference type="EMBL" id="SOAM01000001">
    <property type="protein sequence ID" value="TDS79523.1"/>
    <property type="molecule type" value="Genomic_DNA"/>
</dbReference>
<dbReference type="RefSeq" id="WP_133763785.1">
    <property type="nucleotide sequence ID" value="NZ_BAAARP010000001.1"/>
</dbReference>
<reference evidence="2 3" key="1">
    <citation type="submission" date="2019-03" db="EMBL/GenBank/DDBJ databases">
        <title>Genomic Encyclopedia of Archaeal and Bacterial Type Strains, Phase II (KMG-II): from individual species to whole genera.</title>
        <authorList>
            <person name="Goeker M."/>
        </authorList>
    </citation>
    <scope>NUCLEOTIDE SEQUENCE [LARGE SCALE GENOMIC DNA]</scope>
    <source>
        <strain evidence="2 3">DSM 24782</strain>
    </source>
</reference>
<comment type="caution">
    <text evidence="2">The sequence shown here is derived from an EMBL/GenBank/DDBJ whole genome shotgun (WGS) entry which is preliminary data.</text>
</comment>
<name>A0A4R7FPA5_9MICO</name>
<dbReference type="OrthoDB" id="5070029at2"/>
<keyword evidence="3" id="KW-1185">Reference proteome</keyword>
<dbReference type="Proteomes" id="UP000295344">
    <property type="component" value="Unassembled WGS sequence"/>
</dbReference>
<feature type="compositionally biased region" description="Basic and acidic residues" evidence="1">
    <location>
        <begin position="41"/>
        <end position="50"/>
    </location>
</feature>